<evidence type="ECO:0000259" key="6">
    <source>
        <dbReference type="PROSITE" id="PS50975"/>
    </source>
</evidence>
<evidence type="ECO:0000256" key="4">
    <source>
        <dbReference type="ARBA" id="ARBA00023267"/>
    </source>
</evidence>
<feature type="domain" description="ATP-grasp" evidence="6">
    <location>
        <begin position="122"/>
        <end position="294"/>
    </location>
</feature>
<dbReference type="InterPro" id="IPR011764">
    <property type="entry name" value="Biotin_carboxylation_dom"/>
</dbReference>
<dbReference type="GO" id="GO:0016874">
    <property type="term" value="F:ligase activity"/>
    <property type="evidence" value="ECO:0007669"/>
    <property type="project" value="UniProtKB-KW"/>
</dbReference>
<dbReference type="FunFam" id="3.40.50.20:FF:000010">
    <property type="entry name" value="Propionyl-CoA carboxylase subunit alpha"/>
    <property type="match status" value="1"/>
</dbReference>
<dbReference type="EMBL" id="DRMJ01000312">
    <property type="protein sequence ID" value="HHL43163.1"/>
    <property type="molecule type" value="Genomic_DNA"/>
</dbReference>
<dbReference type="PROSITE" id="PS00866">
    <property type="entry name" value="CPSASE_1"/>
    <property type="match status" value="1"/>
</dbReference>
<name>A0A7C5R0Z0_9PROT</name>
<evidence type="ECO:0000256" key="5">
    <source>
        <dbReference type="PROSITE-ProRule" id="PRU00409"/>
    </source>
</evidence>
<dbReference type="GO" id="GO:0046872">
    <property type="term" value="F:metal ion binding"/>
    <property type="evidence" value="ECO:0007669"/>
    <property type="project" value="InterPro"/>
</dbReference>
<dbReference type="PANTHER" id="PTHR18866:SF33">
    <property type="entry name" value="METHYLCROTONOYL-COA CARBOXYLASE SUBUNIT ALPHA, MITOCHONDRIAL-RELATED"/>
    <property type="match status" value="1"/>
</dbReference>
<dbReference type="Gene3D" id="3.30.470.20">
    <property type="entry name" value="ATP-grasp fold, B domain"/>
    <property type="match status" value="1"/>
</dbReference>
<dbReference type="Pfam" id="PF02786">
    <property type="entry name" value="CPSase_L_D2"/>
    <property type="match status" value="1"/>
</dbReference>
<sequence>MAKFKKILIANRGEIAVRILRTAREMGYETIAVYSDSDAHALHMEMADIAVPLHGCTVEETYLNMDKIITAAKENGADAVHPGYGFLSENAEFVQKCEQAGLVFIGPPASVVELMASKHLSKLAMQAAGVPCIPGYQGDDQRLETLCRAADEIGYPLMIKASAGGGGRGMRIVKTASECREKIIQAKSEAKTGFGHDELILEKALQDARHIEVQIFADQHGNVVHLGERDCSVQRRHQKVIEETPAPGLDDTVRKALTEAALKAARSCEYTGAGTGEFLLDNQNKFYFLEMNTRL</sequence>
<protein>
    <submittedName>
        <fullName evidence="8">ATP-grasp domain-containing protein</fullName>
    </submittedName>
</protein>
<comment type="caution">
    <text evidence="8">The sequence shown here is derived from an EMBL/GenBank/DDBJ whole genome shotgun (WGS) entry which is preliminary data.</text>
</comment>
<gene>
    <name evidence="8" type="ORF">ENJ42_06065</name>
</gene>
<dbReference type="PROSITE" id="PS00867">
    <property type="entry name" value="CPSASE_2"/>
    <property type="match status" value="1"/>
</dbReference>
<dbReference type="FunFam" id="3.30.1490.20:FF:000003">
    <property type="entry name" value="acetyl-CoA carboxylase isoform X1"/>
    <property type="match status" value="1"/>
</dbReference>
<dbReference type="SUPFAM" id="SSF56059">
    <property type="entry name" value="Glutathione synthetase ATP-binding domain-like"/>
    <property type="match status" value="1"/>
</dbReference>
<keyword evidence="4" id="KW-0092">Biotin</keyword>
<dbReference type="PROSITE" id="PS50979">
    <property type="entry name" value="BC"/>
    <property type="match status" value="1"/>
</dbReference>
<keyword evidence="3 5" id="KW-0067">ATP-binding</keyword>
<dbReference type="InterPro" id="IPR005481">
    <property type="entry name" value="BC-like_N"/>
</dbReference>
<feature type="domain" description="Biotin carboxylation" evidence="7">
    <location>
        <begin position="3"/>
        <end position="295"/>
    </location>
</feature>
<dbReference type="PANTHER" id="PTHR18866">
    <property type="entry name" value="CARBOXYLASE:PYRUVATE/ACETYL-COA/PROPIONYL-COA CARBOXYLASE"/>
    <property type="match status" value="1"/>
</dbReference>
<dbReference type="SUPFAM" id="SSF52440">
    <property type="entry name" value="PreATP-grasp domain"/>
    <property type="match status" value="1"/>
</dbReference>
<evidence type="ECO:0000259" key="7">
    <source>
        <dbReference type="PROSITE" id="PS50979"/>
    </source>
</evidence>
<dbReference type="PROSITE" id="PS50975">
    <property type="entry name" value="ATP_GRASP"/>
    <property type="match status" value="1"/>
</dbReference>
<keyword evidence="1" id="KW-0436">Ligase</keyword>
<dbReference type="InterPro" id="IPR050856">
    <property type="entry name" value="Biotin_carboxylase_complex"/>
</dbReference>
<feature type="non-terminal residue" evidence="8">
    <location>
        <position position="295"/>
    </location>
</feature>
<dbReference type="Proteomes" id="UP000885830">
    <property type="component" value="Unassembled WGS sequence"/>
</dbReference>
<dbReference type="InterPro" id="IPR011761">
    <property type="entry name" value="ATP-grasp"/>
</dbReference>
<dbReference type="Pfam" id="PF00289">
    <property type="entry name" value="Biotin_carb_N"/>
    <property type="match status" value="1"/>
</dbReference>
<dbReference type="InterPro" id="IPR005479">
    <property type="entry name" value="CPAse_ATP-bd"/>
</dbReference>
<evidence type="ECO:0000256" key="3">
    <source>
        <dbReference type="ARBA" id="ARBA00022840"/>
    </source>
</evidence>
<dbReference type="GO" id="GO:0005524">
    <property type="term" value="F:ATP binding"/>
    <property type="evidence" value="ECO:0007669"/>
    <property type="project" value="UniProtKB-UniRule"/>
</dbReference>
<evidence type="ECO:0000313" key="8">
    <source>
        <dbReference type="EMBL" id="HHL43163.1"/>
    </source>
</evidence>
<reference evidence="8" key="1">
    <citation type="journal article" date="2020" name="mSystems">
        <title>Genome- and Community-Level Interaction Insights into Carbon Utilization and Element Cycling Functions of Hydrothermarchaeota in Hydrothermal Sediment.</title>
        <authorList>
            <person name="Zhou Z."/>
            <person name="Liu Y."/>
            <person name="Xu W."/>
            <person name="Pan J."/>
            <person name="Luo Z.H."/>
            <person name="Li M."/>
        </authorList>
    </citation>
    <scope>NUCLEOTIDE SEQUENCE [LARGE SCALE GENOMIC DNA]</scope>
    <source>
        <strain evidence="8">HyVt-485</strain>
    </source>
</reference>
<dbReference type="InterPro" id="IPR016185">
    <property type="entry name" value="PreATP-grasp_dom_sf"/>
</dbReference>
<proteinExistence type="predicted"/>
<accession>A0A7C5R0Z0</accession>
<dbReference type="AlphaFoldDB" id="A0A7C5R0Z0"/>
<evidence type="ECO:0000256" key="1">
    <source>
        <dbReference type="ARBA" id="ARBA00022598"/>
    </source>
</evidence>
<organism evidence="8">
    <name type="scientific">Hellea balneolensis</name>
    <dbReference type="NCBI Taxonomy" id="287478"/>
    <lineage>
        <taxon>Bacteria</taxon>
        <taxon>Pseudomonadati</taxon>
        <taxon>Pseudomonadota</taxon>
        <taxon>Alphaproteobacteria</taxon>
        <taxon>Maricaulales</taxon>
        <taxon>Robiginitomaculaceae</taxon>
        <taxon>Hellea</taxon>
    </lineage>
</organism>
<keyword evidence="2 5" id="KW-0547">Nucleotide-binding</keyword>
<evidence type="ECO:0000256" key="2">
    <source>
        <dbReference type="ARBA" id="ARBA00022741"/>
    </source>
</evidence>